<dbReference type="eggNOG" id="COG0839">
    <property type="taxonomic scope" value="Bacteria"/>
</dbReference>
<dbReference type="PANTHER" id="PTHR33269:SF17">
    <property type="entry name" value="NADH-UBIQUINONE OXIDOREDUCTASE CHAIN 6"/>
    <property type="match status" value="1"/>
</dbReference>
<dbReference type="InterPro" id="IPR042106">
    <property type="entry name" value="Nuo/plastoQ_OxRdtase_6_NuoJ"/>
</dbReference>
<evidence type="ECO:0000313" key="4">
    <source>
        <dbReference type="Proteomes" id="UP000007486"/>
    </source>
</evidence>
<protein>
    <recommendedName>
        <fullName evidence="2">NADH-quinone oxidoreductase subunit J</fullName>
        <ecNumber evidence="2">7.1.1.-</ecNumber>
    </recommendedName>
</protein>
<reference evidence="3 4" key="1">
    <citation type="journal article" date="2011" name="Stand. Genomic Sci.">
        <title>Complete genome sequence of Bacteroides salanitronis type strain (BL78).</title>
        <authorList>
            <person name="Gronow S."/>
            <person name="Held B."/>
            <person name="Lucas S."/>
            <person name="Lapidus A."/>
            <person name="Del Rio T.G."/>
            <person name="Nolan M."/>
            <person name="Tice H."/>
            <person name="Deshpande S."/>
            <person name="Cheng J.F."/>
            <person name="Pitluck S."/>
            <person name="Liolios K."/>
            <person name="Pagani I."/>
            <person name="Ivanova N."/>
            <person name="Mavromatis K."/>
            <person name="Pati A."/>
            <person name="Tapia R."/>
            <person name="Han C."/>
            <person name="Goodwin L."/>
            <person name="Chen A."/>
            <person name="Palaniappan K."/>
            <person name="Land M."/>
            <person name="Hauser L."/>
            <person name="Chang Y.J."/>
            <person name="Jeffries C.D."/>
            <person name="Brambilla E.M."/>
            <person name="Rohde M."/>
            <person name="Goker M."/>
            <person name="Detter J.C."/>
            <person name="Woyke T."/>
            <person name="Bristow J."/>
            <person name="Markowitz V."/>
            <person name="Hugenholtz P."/>
            <person name="Kyrpides N.C."/>
            <person name="Klenk H.P."/>
            <person name="Eisen J.A."/>
        </authorList>
    </citation>
    <scope>NUCLEOTIDE SEQUENCE [LARGE SCALE GENOMIC DNA]</scope>
    <source>
        <strain evidence="3 4">DSM 18170</strain>
    </source>
</reference>
<dbReference type="STRING" id="667015.Bacsa_1772"/>
<proteinExistence type="inferred from homology"/>
<dbReference type="HOGENOM" id="CLU_085957_2_1_10"/>
<feature type="transmembrane region" description="Helical" evidence="2">
    <location>
        <begin position="12"/>
        <end position="30"/>
    </location>
</feature>
<evidence type="ECO:0000256" key="2">
    <source>
        <dbReference type="RuleBase" id="RU004429"/>
    </source>
</evidence>
<comment type="catalytic activity">
    <reaction evidence="2">
        <text>a quinone + NADH + 5 H(+)(in) = a quinol + NAD(+) + 4 H(+)(out)</text>
        <dbReference type="Rhea" id="RHEA:57888"/>
        <dbReference type="ChEBI" id="CHEBI:15378"/>
        <dbReference type="ChEBI" id="CHEBI:24646"/>
        <dbReference type="ChEBI" id="CHEBI:57540"/>
        <dbReference type="ChEBI" id="CHEBI:57945"/>
        <dbReference type="ChEBI" id="CHEBI:132124"/>
    </reaction>
</comment>
<dbReference type="EC" id="7.1.1.-" evidence="2"/>
<evidence type="ECO:0000313" key="3">
    <source>
        <dbReference type="EMBL" id="ADY36331.1"/>
    </source>
</evidence>
<dbReference type="AlphaFoldDB" id="F0R1A3"/>
<dbReference type="InterPro" id="IPR001457">
    <property type="entry name" value="NADH_UbQ/plastoQ_OxRdtase_su6"/>
</dbReference>
<dbReference type="Gene3D" id="1.20.120.1200">
    <property type="entry name" value="NADH-ubiquinone/plastoquinone oxidoreductase chain 6, subunit NuoJ"/>
    <property type="match status" value="1"/>
</dbReference>
<keyword evidence="2" id="KW-1133">Transmembrane helix</keyword>
<feature type="transmembrane region" description="Helical" evidence="2">
    <location>
        <begin position="96"/>
        <end position="117"/>
    </location>
</feature>
<keyword evidence="2" id="KW-0472">Membrane</keyword>
<comment type="function">
    <text evidence="2">NDH-1 shuttles electrons from NADH, via FMN and iron-sulfur (Fe-S) centers, to quinones in the respiratory chain. Couples the redox reaction to proton translocation (for every two electrons transferred, four hydrogen ions are translocated across the cytoplasmic membrane), and thus conserves the redox energy in a proton gradient.</text>
</comment>
<name>F0R1A3_PHOSB</name>
<keyword evidence="4" id="KW-1185">Reference proteome</keyword>
<dbReference type="GO" id="GO:0005886">
    <property type="term" value="C:plasma membrane"/>
    <property type="evidence" value="ECO:0007669"/>
    <property type="project" value="UniProtKB-SubCell"/>
</dbReference>
<keyword evidence="2" id="KW-0812">Transmembrane</keyword>
<feature type="transmembrane region" description="Helical" evidence="2">
    <location>
        <begin position="37"/>
        <end position="59"/>
    </location>
</feature>
<comment type="subcellular location">
    <subcellularLocation>
        <location evidence="2">Cell membrane</location>
        <topology evidence="2">Multi-pass membrane protein</topology>
    </subcellularLocation>
</comment>
<feature type="transmembrane region" description="Helical" evidence="2">
    <location>
        <begin position="65"/>
        <end position="84"/>
    </location>
</feature>
<keyword evidence="3" id="KW-0830">Ubiquinone</keyword>
<gene>
    <name evidence="3" type="ordered locus">Bacsa_1772</name>
</gene>
<comment type="similarity">
    <text evidence="1 2">Belongs to the complex I subunit 6 family.</text>
</comment>
<dbReference type="Pfam" id="PF00499">
    <property type="entry name" value="Oxidored_q3"/>
    <property type="match status" value="1"/>
</dbReference>
<organism evidence="3 4">
    <name type="scientific">Phocaeicola salanitronis (strain DSM 18170 / JCM 13657 / CCUG 60908 / BL78)</name>
    <name type="common">Bacteroides salanitronis</name>
    <dbReference type="NCBI Taxonomy" id="667015"/>
    <lineage>
        <taxon>Bacteria</taxon>
        <taxon>Pseudomonadati</taxon>
        <taxon>Bacteroidota</taxon>
        <taxon>Bacteroidia</taxon>
        <taxon>Bacteroidales</taxon>
        <taxon>Bacteroidaceae</taxon>
        <taxon>Phocaeicola</taxon>
    </lineage>
</organism>
<evidence type="ECO:0000256" key="1">
    <source>
        <dbReference type="ARBA" id="ARBA00005698"/>
    </source>
</evidence>
<dbReference type="KEGG" id="bsa:Bacsa_1772"/>
<keyword evidence="2" id="KW-0874">Quinone</keyword>
<keyword evidence="2" id="KW-0520">NAD</keyword>
<feature type="transmembrane region" description="Helical" evidence="2">
    <location>
        <begin position="149"/>
        <end position="171"/>
    </location>
</feature>
<dbReference type="PANTHER" id="PTHR33269">
    <property type="entry name" value="NADH-UBIQUINONE OXIDOREDUCTASE CHAIN 6"/>
    <property type="match status" value="1"/>
</dbReference>
<dbReference type="Proteomes" id="UP000007486">
    <property type="component" value="Chromosome"/>
</dbReference>
<keyword evidence="2" id="KW-1003">Cell membrane</keyword>
<dbReference type="GO" id="GO:0048038">
    <property type="term" value="F:quinone binding"/>
    <property type="evidence" value="ECO:0007669"/>
    <property type="project" value="UniProtKB-UniRule"/>
</dbReference>
<dbReference type="EMBL" id="CP002530">
    <property type="protein sequence ID" value="ADY36331.1"/>
    <property type="molecule type" value="Genomic_DNA"/>
</dbReference>
<dbReference type="GO" id="GO:0008137">
    <property type="term" value="F:NADH dehydrogenase (ubiquinone) activity"/>
    <property type="evidence" value="ECO:0007669"/>
    <property type="project" value="UniProtKB-UniRule"/>
</dbReference>
<sequence>MEIMELLSFQNIVFYVVAAAIALCSVLAVTSGKLLRAATYLLFVLFGTAAIFFMLGYTFLGAVQLMVYAGGIIVLYVFSIALTRSDKDMRYKISKARLFSVLATTVVGAALVLLLLFTNGFALNAIPLGEELPSREVGMALIGTEKYQFVLPFEVVSVLLLACMIGGILIARKEK</sequence>
<accession>F0R1A3</accession>